<keyword evidence="4" id="KW-1185">Reference proteome</keyword>
<sequence>MSTSSTGTPGSSTAGASPPGHTTPGATTHPKWKLATVKMVNWFTFGVVFAVMPIIAGYFIGATRGSERTLTDLIGHGELLIVATGLSAAAAGQAFTMKHARFGVIPRLLGCGNVLIAVFTTLWFADISAALGDKQRIDESFVCTYSLWFFSTALVTSFSGALVAELEQ</sequence>
<dbReference type="RefSeq" id="WP_215121347.1">
    <property type="nucleotide sequence ID" value="NZ_CP075896.1"/>
</dbReference>
<keyword evidence="2" id="KW-1133">Transmembrane helix</keyword>
<evidence type="ECO:0000256" key="1">
    <source>
        <dbReference type="SAM" id="MobiDB-lite"/>
    </source>
</evidence>
<dbReference type="Proteomes" id="UP000679629">
    <property type="component" value="Chromosome"/>
</dbReference>
<evidence type="ECO:0000256" key="2">
    <source>
        <dbReference type="SAM" id="Phobius"/>
    </source>
</evidence>
<keyword evidence="2" id="KW-0472">Membrane</keyword>
<accession>A0ABX8FWS7</accession>
<feature type="transmembrane region" description="Helical" evidence="2">
    <location>
        <begin position="73"/>
        <end position="92"/>
    </location>
</feature>
<protein>
    <submittedName>
        <fullName evidence="3">Uncharacterized protein</fullName>
    </submittedName>
</protein>
<organism evidence="3 4">
    <name type="scientific">Streptomyces koelreuteriae</name>
    <dbReference type="NCBI Taxonomy" id="2838015"/>
    <lineage>
        <taxon>Bacteria</taxon>
        <taxon>Bacillati</taxon>
        <taxon>Actinomycetota</taxon>
        <taxon>Actinomycetes</taxon>
        <taxon>Kitasatosporales</taxon>
        <taxon>Streptomycetaceae</taxon>
        <taxon>Streptomyces</taxon>
    </lineage>
</organism>
<evidence type="ECO:0000313" key="3">
    <source>
        <dbReference type="EMBL" id="QWB25537.1"/>
    </source>
</evidence>
<feature type="region of interest" description="Disordered" evidence="1">
    <location>
        <begin position="1"/>
        <end position="27"/>
    </location>
</feature>
<dbReference type="EMBL" id="CP075896">
    <property type="protein sequence ID" value="QWB25537.1"/>
    <property type="molecule type" value="Genomic_DNA"/>
</dbReference>
<feature type="transmembrane region" description="Helical" evidence="2">
    <location>
        <begin position="40"/>
        <end position="61"/>
    </location>
</feature>
<evidence type="ECO:0000313" key="4">
    <source>
        <dbReference type="Proteomes" id="UP000679629"/>
    </source>
</evidence>
<gene>
    <name evidence="3" type="ORF">KJK29_24865</name>
</gene>
<feature type="transmembrane region" description="Helical" evidence="2">
    <location>
        <begin position="104"/>
        <end position="125"/>
    </location>
</feature>
<keyword evidence="2" id="KW-0812">Transmembrane</keyword>
<reference evidence="4" key="1">
    <citation type="submission" date="2021-05" db="EMBL/GenBank/DDBJ databases">
        <title>Direct Submission.</title>
        <authorList>
            <person name="Li K."/>
            <person name="Gao J."/>
        </authorList>
    </citation>
    <scope>NUCLEOTIDE SEQUENCE [LARGE SCALE GENOMIC DNA]</scope>
    <source>
        <strain evidence="4">MG62</strain>
    </source>
</reference>
<proteinExistence type="predicted"/>
<feature type="transmembrane region" description="Helical" evidence="2">
    <location>
        <begin position="145"/>
        <end position="164"/>
    </location>
</feature>
<name>A0ABX8FWS7_9ACTN</name>